<reference evidence="1" key="1">
    <citation type="journal article" date="2015" name="Nature">
        <title>Complex archaea that bridge the gap between prokaryotes and eukaryotes.</title>
        <authorList>
            <person name="Spang A."/>
            <person name="Saw J.H."/>
            <person name="Jorgensen S.L."/>
            <person name="Zaremba-Niedzwiedzka K."/>
            <person name="Martijn J."/>
            <person name="Lind A.E."/>
            <person name="van Eijk R."/>
            <person name="Schleper C."/>
            <person name="Guy L."/>
            <person name="Ettema T.J."/>
        </authorList>
    </citation>
    <scope>NUCLEOTIDE SEQUENCE</scope>
</reference>
<comment type="caution">
    <text evidence="1">The sequence shown here is derived from an EMBL/GenBank/DDBJ whole genome shotgun (WGS) entry which is preliminary data.</text>
</comment>
<organism evidence="1">
    <name type="scientific">marine sediment metagenome</name>
    <dbReference type="NCBI Taxonomy" id="412755"/>
    <lineage>
        <taxon>unclassified sequences</taxon>
        <taxon>metagenomes</taxon>
        <taxon>ecological metagenomes</taxon>
    </lineage>
</organism>
<name>A0A0F9PM09_9ZZZZ</name>
<gene>
    <name evidence="1" type="ORF">LCGC14_0882650</name>
</gene>
<sequence length="91" mass="10596">MNDKEKRVQIALGTLDIPECIPIDLRKTNKNDNTHPDLKEEEQYLIYVDGEYQVGFIDPDNNDIFCAGSYEHNISECDAIWLIKKRTDHDL</sequence>
<proteinExistence type="predicted"/>
<protein>
    <submittedName>
        <fullName evidence="1">Uncharacterized protein</fullName>
    </submittedName>
</protein>
<dbReference type="AlphaFoldDB" id="A0A0F9PM09"/>
<accession>A0A0F9PM09</accession>
<evidence type="ECO:0000313" key="1">
    <source>
        <dbReference type="EMBL" id="KKN25637.1"/>
    </source>
</evidence>
<dbReference type="EMBL" id="LAZR01002786">
    <property type="protein sequence ID" value="KKN25637.1"/>
    <property type="molecule type" value="Genomic_DNA"/>
</dbReference>